<dbReference type="AlphaFoldDB" id="A0A0C3PYC8"/>
<proteinExistence type="predicted"/>
<dbReference type="EMBL" id="KN831944">
    <property type="protein sequence ID" value="KIO14621.1"/>
    <property type="molecule type" value="Genomic_DNA"/>
</dbReference>
<keyword evidence="3" id="KW-1185">Reference proteome</keyword>
<protein>
    <submittedName>
        <fullName evidence="2">Uncharacterized protein</fullName>
    </submittedName>
</protein>
<dbReference type="STRING" id="870435.A0A0C3PYC8"/>
<accession>A0A0C3PYC8</accession>
<evidence type="ECO:0000313" key="2">
    <source>
        <dbReference type="EMBL" id="KIO14621.1"/>
    </source>
</evidence>
<dbReference type="OrthoDB" id="2665632at2759"/>
<evidence type="ECO:0000313" key="3">
    <source>
        <dbReference type="Proteomes" id="UP000054217"/>
    </source>
</evidence>
<dbReference type="HOGENOM" id="CLU_039751_1_0_1"/>
<dbReference type="Proteomes" id="UP000054217">
    <property type="component" value="Unassembled WGS sequence"/>
</dbReference>
<name>A0A0C3PYC8_PISTI</name>
<feature type="region of interest" description="Disordered" evidence="1">
    <location>
        <begin position="1"/>
        <end position="21"/>
    </location>
</feature>
<feature type="region of interest" description="Disordered" evidence="1">
    <location>
        <begin position="327"/>
        <end position="361"/>
    </location>
</feature>
<sequence length="361" mass="39951">MTPPAAPTEATPQVPPTQLGASPCACKHTRYSLPTASPLLEITPHPPNGFPVPQICDPVTEGLDETLLTAWMNKPGPKAWVRPWRAKFEHDAEATWSKLRTLIQRVVGKDASTNLVISTPQQDSTFTTERNPPPWHFLISGLSQEATTFLVNLQVISTPDITVFTLPFVQPTPTFLCTLENFTLPDSPESNAIVADVVRHAMQSDDIIPEFIRGLDSNPDVLPTLINSIHVTSIRIANNVARKQMLWNVYCSYTPTFLTLEKHFLWRCLIRNLRFRSEDHGMGAVRFGEKQFRCMGCKSLDHPTGLCPFPAIPGWLGPKPQLVASLPAKLTSTPKPTRGRNSTRGGRGAPRGRLARGGPRY</sequence>
<dbReference type="InParanoid" id="A0A0C3PYC8"/>
<organism evidence="2 3">
    <name type="scientific">Pisolithus tinctorius Marx 270</name>
    <dbReference type="NCBI Taxonomy" id="870435"/>
    <lineage>
        <taxon>Eukaryota</taxon>
        <taxon>Fungi</taxon>
        <taxon>Dikarya</taxon>
        <taxon>Basidiomycota</taxon>
        <taxon>Agaricomycotina</taxon>
        <taxon>Agaricomycetes</taxon>
        <taxon>Agaricomycetidae</taxon>
        <taxon>Boletales</taxon>
        <taxon>Sclerodermatineae</taxon>
        <taxon>Pisolithaceae</taxon>
        <taxon>Pisolithus</taxon>
    </lineage>
</organism>
<gene>
    <name evidence="2" type="ORF">M404DRAFT_928432</name>
</gene>
<reference evidence="2 3" key="1">
    <citation type="submission" date="2014-04" db="EMBL/GenBank/DDBJ databases">
        <authorList>
            <consortium name="DOE Joint Genome Institute"/>
            <person name="Kuo A."/>
            <person name="Kohler A."/>
            <person name="Costa M.D."/>
            <person name="Nagy L.G."/>
            <person name="Floudas D."/>
            <person name="Copeland A."/>
            <person name="Barry K.W."/>
            <person name="Cichocki N."/>
            <person name="Veneault-Fourrey C."/>
            <person name="LaButti K."/>
            <person name="Lindquist E.A."/>
            <person name="Lipzen A."/>
            <person name="Lundell T."/>
            <person name="Morin E."/>
            <person name="Murat C."/>
            <person name="Sun H."/>
            <person name="Tunlid A."/>
            <person name="Henrissat B."/>
            <person name="Grigoriev I.V."/>
            <person name="Hibbett D.S."/>
            <person name="Martin F."/>
            <person name="Nordberg H.P."/>
            <person name="Cantor M.N."/>
            <person name="Hua S.X."/>
        </authorList>
    </citation>
    <scope>NUCLEOTIDE SEQUENCE [LARGE SCALE GENOMIC DNA]</scope>
    <source>
        <strain evidence="2 3">Marx 270</strain>
    </source>
</reference>
<evidence type="ECO:0000256" key="1">
    <source>
        <dbReference type="SAM" id="MobiDB-lite"/>
    </source>
</evidence>
<reference evidence="3" key="2">
    <citation type="submission" date="2015-01" db="EMBL/GenBank/DDBJ databases">
        <title>Evolutionary Origins and Diversification of the Mycorrhizal Mutualists.</title>
        <authorList>
            <consortium name="DOE Joint Genome Institute"/>
            <consortium name="Mycorrhizal Genomics Consortium"/>
            <person name="Kohler A."/>
            <person name="Kuo A."/>
            <person name="Nagy L.G."/>
            <person name="Floudas D."/>
            <person name="Copeland A."/>
            <person name="Barry K.W."/>
            <person name="Cichocki N."/>
            <person name="Veneault-Fourrey C."/>
            <person name="LaButti K."/>
            <person name="Lindquist E.A."/>
            <person name="Lipzen A."/>
            <person name="Lundell T."/>
            <person name="Morin E."/>
            <person name="Murat C."/>
            <person name="Riley R."/>
            <person name="Ohm R."/>
            <person name="Sun H."/>
            <person name="Tunlid A."/>
            <person name="Henrissat B."/>
            <person name="Grigoriev I.V."/>
            <person name="Hibbett D.S."/>
            <person name="Martin F."/>
        </authorList>
    </citation>
    <scope>NUCLEOTIDE SEQUENCE [LARGE SCALE GENOMIC DNA]</scope>
    <source>
        <strain evidence="3">Marx 270</strain>
    </source>
</reference>